<keyword evidence="1" id="KW-1133">Transmembrane helix</keyword>
<feature type="transmembrane region" description="Helical" evidence="1">
    <location>
        <begin position="12"/>
        <end position="32"/>
    </location>
</feature>
<keyword evidence="1" id="KW-0472">Membrane</keyword>
<feature type="transmembrane region" description="Helical" evidence="1">
    <location>
        <begin position="57"/>
        <end position="78"/>
    </location>
</feature>
<evidence type="ECO:0000313" key="2">
    <source>
        <dbReference type="EMBL" id="QYN52473.1"/>
    </source>
</evidence>
<accession>A0ABX8WAA5</accession>
<keyword evidence="3" id="KW-1185">Reference proteome</keyword>
<name>A0ABX8WAA5_9LACO</name>
<dbReference type="EMBL" id="CP048268">
    <property type="protein sequence ID" value="QYN52473.1"/>
    <property type="molecule type" value="Genomic_DNA"/>
</dbReference>
<dbReference type="Proteomes" id="UP000826550">
    <property type="component" value="Chromosome"/>
</dbReference>
<dbReference type="Pfam" id="PF11457">
    <property type="entry name" value="DUF3021"/>
    <property type="match status" value="1"/>
</dbReference>
<sequence>MKKTVKYLSYAFRFATTGVFIGLVISLIFNYIGNPNSFYYPSTFAFVKKFARPLDSVAVSALLWALMGLVFGFGSMVYSIRKWSYLKQTITSFIIYYVGFTPLAILAGWFPLSWINMIIFTAEFILIFFVFWTFYYWKAAREIKRINQKIKKQ</sequence>
<protein>
    <submittedName>
        <fullName evidence="2">DUF3021 domain-containing protein</fullName>
    </submittedName>
</protein>
<keyword evidence="1" id="KW-0812">Transmembrane</keyword>
<feature type="transmembrane region" description="Helical" evidence="1">
    <location>
        <begin position="118"/>
        <end position="137"/>
    </location>
</feature>
<proteinExistence type="predicted"/>
<evidence type="ECO:0000256" key="1">
    <source>
        <dbReference type="SAM" id="Phobius"/>
    </source>
</evidence>
<reference evidence="2 3" key="1">
    <citation type="submission" date="2020-01" db="EMBL/GenBank/DDBJ databases">
        <title>Vast differences in strain-level diversity in the gut microbiota of two closely related honey bee species.</title>
        <authorList>
            <person name="Ellegaard K.M."/>
            <person name="Suenami S."/>
            <person name="Miyazaki R."/>
            <person name="Engel P."/>
        </authorList>
    </citation>
    <scope>NUCLEOTIDE SEQUENCE [LARGE SCALE GENOMIC DNA]</scope>
    <source>
        <strain evidence="2 3">ESL0416</strain>
    </source>
</reference>
<dbReference type="InterPro" id="IPR021560">
    <property type="entry name" value="DUF3021"/>
</dbReference>
<gene>
    <name evidence="2" type="ORF">GYM71_03250</name>
</gene>
<feature type="transmembrane region" description="Helical" evidence="1">
    <location>
        <begin position="90"/>
        <end position="112"/>
    </location>
</feature>
<evidence type="ECO:0000313" key="3">
    <source>
        <dbReference type="Proteomes" id="UP000826550"/>
    </source>
</evidence>
<dbReference type="RefSeq" id="WP_220220893.1">
    <property type="nucleotide sequence ID" value="NZ_CP048268.1"/>
</dbReference>
<organism evidence="2 3">
    <name type="scientific">Lactobacillus panisapium</name>
    <dbReference type="NCBI Taxonomy" id="2012495"/>
    <lineage>
        <taxon>Bacteria</taxon>
        <taxon>Bacillati</taxon>
        <taxon>Bacillota</taxon>
        <taxon>Bacilli</taxon>
        <taxon>Lactobacillales</taxon>
        <taxon>Lactobacillaceae</taxon>
        <taxon>Lactobacillus</taxon>
    </lineage>
</organism>